<protein>
    <recommendedName>
        <fullName evidence="8">Integral membrane bound transporter domain-containing protein</fullName>
    </recommendedName>
</protein>
<dbReference type="Pfam" id="PF13515">
    <property type="entry name" value="FUSC_2"/>
    <property type="match status" value="1"/>
</dbReference>
<evidence type="ECO:0000256" key="7">
    <source>
        <dbReference type="SAM" id="Phobius"/>
    </source>
</evidence>
<evidence type="ECO:0000313" key="9">
    <source>
        <dbReference type="EMBL" id="RDD82175.1"/>
    </source>
</evidence>
<comment type="subcellular location">
    <subcellularLocation>
        <location evidence="1">Cell membrane</location>
        <topology evidence="1">Multi-pass membrane protein</topology>
    </subcellularLocation>
</comment>
<evidence type="ECO:0000313" key="10">
    <source>
        <dbReference type="Proteomes" id="UP000253782"/>
    </source>
</evidence>
<evidence type="ECO:0000256" key="4">
    <source>
        <dbReference type="ARBA" id="ARBA00022989"/>
    </source>
</evidence>
<sequence>MTLLASAQRTSGAATGSTAIFRAFREAVVTMLAAIATMLCALAIDPEPGPAILAVVLCISLSRSQLDRHRQGRIEAAIVLPVVGLIAVGVGTLLQFAPWIGALVFTTGMFVSIWLRRFGPMASRAGSLIALPFVVLLSTPYIPTTRVTPIPAALMPVVVALLALLWVGALHALARRARFLAPAPVPKHSAPAPARSSSLQPTASTRMAIQMATALAASFVIGYTFFAEHWAWIVLTAFIVNSGNRGRLDVAYKSVLRVLGAAAGTLAALSLSMYVGSHDMTTAVLILVMIFLGIWLRPLSYAWWALFVTIALAMLQGFAGSPALHMLWPRLGEIVIGAIIGVASAWFVLPVRSTSALRRRLADALAALSEALDPATPMRTSDDFVAAIASVEQMHPAFRASRLVTRRFQSMQPADWVDALIACRDPAIALIGKDEMPGNVRRAVGAARKSMREPQEILPALQNLHRSMAE</sequence>
<gene>
    <name evidence="9" type="ORF">DVJ77_07030</name>
</gene>
<accession>A0A369UQ54</accession>
<dbReference type="OrthoDB" id="3214226at2"/>
<feature type="transmembrane region" description="Helical" evidence="7">
    <location>
        <begin position="154"/>
        <end position="174"/>
    </location>
</feature>
<organism evidence="9 10">
    <name type="scientific">Dyella tabacisoli</name>
    <dbReference type="NCBI Taxonomy" id="2282381"/>
    <lineage>
        <taxon>Bacteria</taxon>
        <taxon>Pseudomonadati</taxon>
        <taxon>Pseudomonadota</taxon>
        <taxon>Gammaproteobacteria</taxon>
        <taxon>Lysobacterales</taxon>
        <taxon>Rhodanobacteraceae</taxon>
        <taxon>Dyella</taxon>
    </lineage>
</organism>
<feature type="domain" description="Integral membrane bound transporter" evidence="8">
    <location>
        <begin position="219"/>
        <end position="343"/>
    </location>
</feature>
<evidence type="ECO:0000256" key="3">
    <source>
        <dbReference type="ARBA" id="ARBA00022692"/>
    </source>
</evidence>
<feature type="transmembrane region" description="Helical" evidence="7">
    <location>
        <begin position="334"/>
        <end position="351"/>
    </location>
</feature>
<feature type="transmembrane region" description="Helical" evidence="7">
    <location>
        <begin position="280"/>
        <end position="296"/>
    </location>
</feature>
<evidence type="ECO:0000259" key="8">
    <source>
        <dbReference type="Pfam" id="PF13515"/>
    </source>
</evidence>
<keyword evidence="2" id="KW-1003">Cell membrane</keyword>
<dbReference type="PANTHER" id="PTHR30509:SF9">
    <property type="entry name" value="MULTIDRUG RESISTANCE PROTEIN MDTO"/>
    <property type="match status" value="1"/>
</dbReference>
<feature type="transmembrane region" description="Helical" evidence="7">
    <location>
        <begin position="255"/>
        <end position="274"/>
    </location>
</feature>
<keyword evidence="5 7" id="KW-0472">Membrane</keyword>
<evidence type="ECO:0000256" key="1">
    <source>
        <dbReference type="ARBA" id="ARBA00004651"/>
    </source>
</evidence>
<feature type="transmembrane region" description="Helical" evidence="7">
    <location>
        <begin position="207"/>
        <end position="224"/>
    </location>
</feature>
<proteinExistence type="inferred from homology"/>
<keyword evidence="10" id="KW-1185">Reference proteome</keyword>
<dbReference type="EMBL" id="QQAH01000006">
    <property type="protein sequence ID" value="RDD82175.1"/>
    <property type="molecule type" value="Genomic_DNA"/>
</dbReference>
<dbReference type="Proteomes" id="UP000253782">
    <property type="component" value="Unassembled WGS sequence"/>
</dbReference>
<keyword evidence="4 7" id="KW-1133">Transmembrane helix</keyword>
<name>A0A369UQ54_9GAMM</name>
<evidence type="ECO:0000256" key="6">
    <source>
        <dbReference type="ARBA" id="ARBA00043993"/>
    </source>
</evidence>
<keyword evidence="3 7" id="KW-0812">Transmembrane</keyword>
<dbReference type="RefSeq" id="WP_114844795.1">
    <property type="nucleotide sequence ID" value="NZ_JBHSPE010000008.1"/>
</dbReference>
<dbReference type="AlphaFoldDB" id="A0A369UQ54"/>
<feature type="transmembrane region" description="Helical" evidence="7">
    <location>
        <begin position="122"/>
        <end position="142"/>
    </location>
</feature>
<reference evidence="9 10" key="1">
    <citation type="submission" date="2018-07" db="EMBL/GenBank/DDBJ databases">
        <title>Dyella tabacisoli L4-6T, whole genome shotgun sequence.</title>
        <authorList>
            <person name="Zhou X.-K."/>
            <person name="Li W.-J."/>
            <person name="Duan Y.-Q."/>
        </authorList>
    </citation>
    <scope>NUCLEOTIDE SEQUENCE [LARGE SCALE GENOMIC DNA]</scope>
    <source>
        <strain evidence="9 10">L4-6</strain>
    </source>
</reference>
<comment type="similarity">
    <text evidence="6">Belongs to the YccS/YhfK family.</text>
</comment>
<dbReference type="GO" id="GO:0005886">
    <property type="term" value="C:plasma membrane"/>
    <property type="evidence" value="ECO:0007669"/>
    <property type="project" value="UniProtKB-SubCell"/>
</dbReference>
<evidence type="ECO:0000256" key="5">
    <source>
        <dbReference type="ARBA" id="ARBA00023136"/>
    </source>
</evidence>
<comment type="caution">
    <text evidence="9">The sequence shown here is derived from an EMBL/GenBank/DDBJ whole genome shotgun (WGS) entry which is preliminary data.</text>
</comment>
<evidence type="ECO:0000256" key="2">
    <source>
        <dbReference type="ARBA" id="ARBA00022475"/>
    </source>
</evidence>
<dbReference type="PANTHER" id="PTHR30509">
    <property type="entry name" value="P-HYDROXYBENZOIC ACID EFFLUX PUMP SUBUNIT-RELATED"/>
    <property type="match status" value="1"/>
</dbReference>
<feature type="transmembrane region" description="Helical" evidence="7">
    <location>
        <begin position="73"/>
        <end position="90"/>
    </location>
</feature>
<dbReference type="InterPro" id="IPR049453">
    <property type="entry name" value="Memb_transporter_dom"/>
</dbReference>
<feature type="transmembrane region" description="Helical" evidence="7">
    <location>
        <begin position="96"/>
        <end position="115"/>
    </location>
</feature>